<organism evidence="5 6">
    <name type="scientific">Meristemomyces frigidus</name>
    <dbReference type="NCBI Taxonomy" id="1508187"/>
    <lineage>
        <taxon>Eukaryota</taxon>
        <taxon>Fungi</taxon>
        <taxon>Dikarya</taxon>
        <taxon>Ascomycota</taxon>
        <taxon>Pezizomycotina</taxon>
        <taxon>Dothideomycetes</taxon>
        <taxon>Dothideomycetidae</taxon>
        <taxon>Mycosphaerellales</taxon>
        <taxon>Teratosphaeriaceae</taxon>
        <taxon>Meristemomyces</taxon>
    </lineage>
</organism>
<evidence type="ECO:0000256" key="2">
    <source>
        <dbReference type="ARBA" id="ARBA00022980"/>
    </source>
</evidence>
<dbReference type="Gene3D" id="3.40.5.10">
    <property type="entry name" value="Ribosomal protein L9, N-terminal domain"/>
    <property type="match status" value="1"/>
</dbReference>
<dbReference type="EMBL" id="JAVRRL010000140">
    <property type="protein sequence ID" value="KAK5107104.1"/>
    <property type="molecule type" value="Genomic_DNA"/>
</dbReference>
<evidence type="ECO:0000256" key="3">
    <source>
        <dbReference type="ARBA" id="ARBA00023274"/>
    </source>
</evidence>
<comment type="caution">
    <text evidence="5">The sequence shown here is derived from an EMBL/GenBank/DDBJ whole genome shotgun (WGS) entry which is preliminary data.</text>
</comment>
<evidence type="ECO:0000313" key="6">
    <source>
        <dbReference type="Proteomes" id="UP001310890"/>
    </source>
</evidence>
<evidence type="ECO:0000313" key="5">
    <source>
        <dbReference type="EMBL" id="KAK5107104.1"/>
    </source>
</evidence>
<dbReference type="InterPro" id="IPR036935">
    <property type="entry name" value="Ribosomal_bL9_N_sf"/>
</dbReference>
<dbReference type="Pfam" id="PF01281">
    <property type="entry name" value="Ribosomal_L9_N"/>
    <property type="match status" value="1"/>
</dbReference>
<dbReference type="InterPro" id="IPR000244">
    <property type="entry name" value="Ribosomal_bL9"/>
</dbReference>
<dbReference type="PANTHER" id="PTHR21368">
    <property type="entry name" value="50S RIBOSOMAL PROTEIN L9"/>
    <property type="match status" value="1"/>
</dbReference>
<feature type="domain" description="Ribosomal protein L9" evidence="4">
    <location>
        <begin position="52"/>
        <end position="96"/>
    </location>
</feature>
<gene>
    <name evidence="5" type="ORF">LTR62_001852</name>
</gene>
<dbReference type="GO" id="GO:0003735">
    <property type="term" value="F:structural constituent of ribosome"/>
    <property type="evidence" value="ECO:0007669"/>
    <property type="project" value="InterPro"/>
</dbReference>
<dbReference type="SUPFAM" id="SSF55658">
    <property type="entry name" value="L9 N-domain-like"/>
    <property type="match status" value="1"/>
</dbReference>
<accession>A0AAN7T7R2</accession>
<dbReference type="Proteomes" id="UP001310890">
    <property type="component" value="Unassembled WGS sequence"/>
</dbReference>
<name>A0AAN7T7R2_9PEZI</name>
<dbReference type="GO" id="GO:0005840">
    <property type="term" value="C:ribosome"/>
    <property type="evidence" value="ECO:0007669"/>
    <property type="project" value="UniProtKB-KW"/>
</dbReference>
<reference evidence="5" key="1">
    <citation type="submission" date="2023-08" db="EMBL/GenBank/DDBJ databases">
        <title>Black Yeasts Isolated from many extreme environments.</title>
        <authorList>
            <person name="Coleine C."/>
            <person name="Stajich J.E."/>
            <person name="Selbmann L."/>
        </authorList>
    </citation>
    <scope>NUCLEOTIDE SEQUENCE</scope>
    <source>
        <strain evidence="5">CCFEE 5401</strain>
    </source>
</reference>
<evidence type="ECO:0000256" key="1">
    <source>
        <dbReference type="ARBA" id="ARBA00010605"/>
    </source>
</evidence>
<dbReference type="InterPro" id="IPR020070">
    <property type="entry name" value="Ribosomal_bL9_N"/>
</dbReference>
<comment type="similarity">
    <text evidence="1">Belongs to the bacterial ribosomal protein bL9 family.</text>
</comment>
<dbReference type="GO" id="GO:1990904">
    <property type="term" value="C:ribonucleoprotein complex"/>
    <property type="evidence" value="ECO:0007669"/>
    <property type="project" value="UniProtKB-KW"/>
</dbReference>
<dbReference type="GO" id="GO:0006412">
    <property type="term" value="P:translation"/>
    <property type="evidence" value="ECO:0007669"/>
    <property type="project" value="InterPro"/>
</dbReference>
<keyword evidence="2" id="KW-0689">Ribosomal protein</keyword>
<keyword evidence="3" id="KW-0687">Ribonucleoprotein</keyword>
<protein>
    <recommendedName>
        <fullName evidence="4">Ribosomal protein L9 domain-containing protein</fullName>
    </recommendedName>
</protein>
<evidence type="ECO:0000259" key="4">
    <source>
        <dbReference type="Pfam" id="PF01281"/>
    </source>
</evidence>
<sequence length="314" mass="34490">MSMPISTRAIPHCSACVRSYLTAGFGDLTAPPVLRQQVRGKKKLANASSTVPVRLLKDVRTFGRKGSIVPISPGQMRNEWFPRHMAAYVTLAEQKSLRLRNVAFERDFDFGLNTPPPPAAIPSDLLKGAMSRTEQQDASMFQRARVDISRLSPERCTELIGLFVPSRLEFYRQPIIEEKEAEPEPAPEPRKVAARSFGFGAGAELMAARAQQQQDAAAAALLKPKAPIGPQAIYGSVSTQDILVAVRAEMARNDEAKMVVLREEDIKFVDLPADEAGEGDRVKHVGDFAVEIKYRGVEEGKRVVVRVVAQEVAA</sequence>
<dbReference type="InterPro" id="IPR009027">
    <property type="entry name" value="Ribosomal_bL9/RNase_H1_N"/>
</dbReference>
<proteinExistence type="inferred from homology"/>
<dbReference type="AlphaFoldDB" id="A0AAN7T7R2"/>